<evidence type="ECO:0000256" key="1">
    <source>
        <dbReference type="SAM" id="Phobius"/>
    </source>
</evidence>
<dbReference type="AlphaFoldDB" id="A0A7U7GDK6"/>
<dbReference type="EMBL" id="CBTK010000248">
    <property type="protein sequence ID" value="CDH46108.1"/>
    <property type="molecule type" value="Genomic_DNA"/>
</dbReference>
<feature type="transmembrane region" description="Helical" evidence="1">
    <location>
        <begin position="305"/>
        <end position="323"/>
    </location>
</feature>
<keyword evidence="1" id="KW-0812">Transmembrane</keyword>
<sequence>MRNSLFIKIALIFLITLVLAVGLTRIGFLVDERAGRRDSVVAEIAAATARDQTLVGPVLVIPYTRIVKTLKSSDKDTDKMTEVEKRFSDRIYLLPAELDLQASLNTEQVRRSLYHAVVFGANIAVKGRFTTEGELLKPPGANELITLGEPRLIVGITDPRGILRAPVLTWAGRRLDFLPGTGEDKMPNGIQARIGGLNLEGPWSAEFAFSLDLRGTQAIGLAPVGDTTRITVHGNWPHPSFYGQFLPETREVTANGFSATWSTTRLATNMIHQLNAALRSDRGLDTLLGVRFVDPADSYAQTDRAIKYGLLFIGLTFAAFFLFEVLKRLAIHPFQYSLTGAALVLFYLLLLSLSEHLDFGIAYAIATAGCVMLLGYYLVYVLGSVARGVSFGVLLTAVFGILYVLISLEDHALLAGSVTLFGCLALVMVLTRKVDWYQLGDAVSARRSKGINSGSPSGESSVD</sequence>
<dbReference type="Pfam" id="PF06123">
    <property type="entry name" value="CreD"/>
    <property type="match status" value="1"/>
</dbReference>
<dbReference type="Proteomes" id="UP000019184">
    <property type="component" value="Unassembled WGS sequence"/>
</dbReference>
<feature type="transmembrane region" description="Helical" evidence="1">
    <location>
        <begin position="335"/>
        <end position="354"/>
    </location>
</feature>
<dbReference type="RefSeq" id="WP_051497860.1">
    <property type="nucleotide sequence ID" value="NZ_CBTK010000248.1"/>
</dbReference>
<dbReference type="PANTHER" id="PTHR30092:SF0">
    <property type="entry name" value="INNER MEMBRANE PROTEIN CRED"/>
    <property type="match status" value="1"/>
</dbReference>
<dbReference type="InterPro" id="IPR010364">
    <property type="entry name" value="Uncharacterised_IM_CreD"/>
</dbReference>
<feature type="transmembrane region" description="Helical" evidence="1">
    <location>
        <begin position="389"/>
        <end position="406"/>
    </location>
</feature>
<dbReference type="PANTHER" id="PTHR30092">
    <property type="entry name" value="INNER MEMBRANE PROTEIN CRED"/>
    <property type="match status" value="1"/>
</dbReference>
<keyword evidence="3" id="KW-1185">Reference proteome</keyword>
<dbReference type="NCBIfam" id="NF008712">
    <property type="entry name" value="PRK11715.1-1"/>
    <property type="match status" value="1"/>
</dbReference>
<feature type="transmembrane region" description="Helical" evidence="1">
    <location>
        <begin position="412"/>
        <end position="430"/>
    </location>
</feature>
<comment type="caution">
    <text evidence="2">The sequence shown here is derived from an EMBL/GenBank/DDBJ whole genome shotgun (WGS) entry which is preliminary data.</text>
</comment>
<feature type="transmembrane region" description="Helical" evidence="1">
    <location>
        <begin position="360"/>
        <end position="382"/>
    </location>
</feature>
<dbReference type="GO" id="GO:0005886">
    <property type="term" value="C:plasma membrane"/>
    <property type="evidence" value="ECO:0007669"/>
    <property type="project" value="TreeGrafter"/>
</dbReference>
<reference evidence="2 3" key="1">
    <citation type="journal article" date="2014" name="ISME J.">
        <title>Candidatus Competibacter-lineage genomes retrieved from metagenomes reveal functional metabolic diversity.</title>
        <authorList>
            <person name="McIlroy S.J."/>
            <person name="Albertsen M."/>
            <person name="Andresen E.K."/>
            <person name="Saunders A.M."/>
            <person name="Kristiansen R."/>
            <person name="Stokholm-Bjerregaard M."/>
            <person name="Nielsen K.L."/>
            <person name="Nielsen P.H."/>
        </authorList>
    </citation>
    <scope>NUCLEOTIDE SEQUENCE [LARGE SCALE GENOMIC DNA]</scope>
    <source>
        <strain evidence="2 3">Run_B_J11</strain>
    </source>
</reference>
<evidence type="ECO:0000313" key="2">
    <source>
        <dbReference type="EMBL" id="CDH46108.1"/>
    </source>
</evidence>
<name>A0A7U7GDK6_9GAMM</name>
<organism evidence="2 3">
    <name type="scientific">Candidatus Contendobacter odensis Run_B_J11</name>
    <dbReference type="NCBI Taxonomy" id="1400861"/>
    <lineage>
        <taxon>Bacteria</taxon>
        <taxon>Pseudomonadati</taxon>
        <taxon>Pseudomonadota</taxon>
        <taxon>Gammaproteobacteria</taxon>
        <taxon>Candidatus Competibacteraceae</taxon>
        <taxon>Candidatus Contendibacter</taxon>
    </lineage>
</organism>
<keyword evidence="1" id="KW-1133">Transmembrane helix</keyword>
<evidence type="ECO:0000313" key="3">
    <source>
        <dbReference type="Proteomes" id="UP000019184"/>
    </source>
</evidence>
<accession>A0A7U7GDK6</accession>
<dbReference type="PIRSF" id="PIRSF004548">
    <property type="entry name" value="CreD"/>
    <property type="match status" value="1"/>
</dbReference>
<proteinExistence type="predicted"/>
<keyword evidence="1" id="KW-0472">Membrane</keyword>
<protein>
    <submittedName>
        <fullName evidence="2">Inner membrane protein CreD</fullName>
    </submittedName>
</protein>
<gene>
    <name evidence="2" type="ORF">BN874_340068</name>
</gene>